<feature type="signal peptide" evidence="1">
    <location>
        <begin position="1"/>
        <end position="20"/>
    </location>
</feature>
<dbReference type="Proteomes" id="UP001252186">
    <property type="component" value="Unassembled WGS sequence"/>
</dbReference>
<evidence type="ECO:0000313" key="4">
    <source>
        <dbReference type="Proteomes" id="UP001252186"/>
    </source>
</evidence>
<keyword evidence="1" id="KW-0732">Signal</keyword>
<gene>
    <name evidence="3" type="ORF">RM519_00295</name>
</gene>
<dbReference type="InterPro" id="IPR011250">
    <property type="entry name" value="OMP/PagP_B-barrel"/>
</dbReference>
<keyword evidence="4" id="KW-1185">Reference proteome</keyword>
<dbReference type="InterPro" id="IPR025665">
    <property type="entry name" value="Beta-barrel_OMP_2"/>
</dbReference>
<reference evidence="3 4" key="1">
    <citation type="submission" date="2023-09" db="EMBL/GenBank/DDBJ databases">
        <authorList>
            <person name="Rey-Velasco X."/>
        </authorList>
    </citation>
    <scope>NUCLEOTIDE SEQUENCE [LARGE SCALE GENOMIC DNA]</scope>
    <source>
        <strain evidence="3 4">P050</strain>
    </source>
</reference>
<proteinExistence type="predicted"/>
<accession>A0ABU2Y0N7</accession>
<sequence>MKKIIVFVVLSLSTTLFSHAQIIEWGLKGGLNFNSNGDLTNEIINISETTTIKSNNSTGFHIGAFAKTKGSLYVRPEIIYTQTQSDYDSEGSFKMKKIDMPILAGVKVFSILNIFAGPSLQYIIDTDLDGFNISDVENDFTVGLNVGVGVQLGNLGVDLRYERGLSDNEAAIFNNTDFEGKIDTRPEQIILSLSVKM</sequence>
<evidence type="ECO:0000313" key="3">
    <source>
        <dbReference type="EMBL" id="MDT0551671.1"/>
    </source>
</evidence>
<dbReference type="RefSeq" id="WP_311591455.1">
    <property type="nucleotide sequence ID" value="NZ_JAVRHV010000001.1"/>
</dbReference>
<evidence type="ECO:0000259" key="2">
    <source>
        <dbReference type="Pfam" id="PF13568"/>
    </source>
</evidence>
<organism evidence="3 4">
    <name type="scientific">Urechidicola vernalis</name>
    <dbReference type="NCBI Taxonomy" id="3075600"/>
    <lineage>
        <taxon>Bacteria</taxon>
        <taxon>Pseudomonadati</taxon>
        <taxon>Bacteroidota</taxon>
        <taxon>Flavobacteriia</taxon>
        <taxon>Flavobacteriales</taxon>
        <taxon>Flavobacteriaceae</taxon>
        <taxon>Urechidicola</taxon>
    </lineage>
</organism>
<comment type="caution">
    <text evidence="3">The sequence shown here is derived from an EMBL/GenBank/DDBJ whole genome shotgun (WGS) entry which is preliminary data.</text>
</comment>
<evidence type="ECO:0000256" key="1">
    <source>
        <dbReference type="SAM" id="SignalP"/>
    </source>
</evidence>
<dbReference type="EMBL" id="JAVRHV010000001">
    <property type="protein sequence ID" value="MDT0551671.1"/>
    <property type="molecule type" value="Genomic_DNA"/>
</dbReference>
<dbReference type="Pfam" id="PF13568">
    <property type="entry name" value="OMP_b-brl_2"/>
    <property type="match status" value="1"/>
</dbReference>
<protein>
    <submittedName>
        <fullName evidence="3">Porin family protein</fullName>
    </submittedName>
</protein>
<dbReference type="Gene3D" id="2.40.160.20">
    <property type="match status" value="1"/>
</dbReference>
<feature type="domain" description="Outer membrane protein beta-barrel" evidence="2">
    <location>
        <begin position="21"/>
        <end position="167"/>
    </location>
</feature>
<feature type="chain" id="PRO_5047533574" evidence="1">
    <location>
        <begin position="21"/>
        <end position="197"/>
    </location>
</feature>
<dbReference type="SUPFAM" id="SSF56925">
    <property type="entry name" value="OMPA-like"/>
    <property type="match status" value="1"/>
</dbReference>
<name>A0ABU2Y0N7_9FLAO</name>